<dbReference type="AlphaFoldDB" id="A0A3P8YTB0"/>
<reference evidence="3" key="1">
    <citation type="journal article" date="2014" name="PLoS ONE">
        <title>The genome and linkage map of the northern pike (Esox lucius): conserved synteny revealed between the salmonid sister group and the Neoteleostei.</title>
        <authorList>
            <person name="Rondeau E.B."/>
            <person name="Minkley D.R."/>
            <person name="Leong J.S."/>
            <person name="Messmer A.M."/>
            <person name="Jantzen J.R."/>
            <person name="von Schalburg K.R."/>
            <person name="Lemon C."/>
            <person name="Bird N.H."/>
            <person name="Koop B.F."/>
        </authorList>
    </citation>
    <scope>NUCLEOTIDE SEQUENCE</scope>
</reference>
<feature type="region of interest" description="Disordered" evidence="1">
    <location>
        <begin position="52"/>
        <end position="91"/>
    </location>
</feature>
<keyword evidence="3" id="KW-1185">Reference proteome</keyword>
<dbReference type="GeneTree" id="ENSGT00990000203874"/>
<evidence type="ECO:0000313" key="2">
    <source>
        <dbReference type="Ensembl" id="ENSELUP00000019806.2"/>
    </source>
</evidence>
<dbReference type="STRING" id="8010.ENSELUP00000019806"/>
<name>A0A3P8YTB0_ESOLU</name>
<accession>A0A3P8YTB0</accession>
<dbReference type="Proteomes" id="UP000265140">
    <property type="component" value="Chromosome 4"/>
</dbReference>
<dbReference type="Bgee" id="ENSELUG00000000811">
    <property type="expression patterns" value="Expressed in bone element and 6 other cell types or tissues"/>
</dbReference>
<reference evidence="2" key="3">
    <citation type="submission" date="2025-08" db="UniProtKB">
        <authorList>
            <consortium name="Ensembl"/>
        </authorList>
    </citation>
    <scope>IDENTIFICATION</scope>
</reference>
<reference evidence="2" key="4">
    <citation type="submission" date="2025-09" db="UniProtKB">
        <authorList>
            <consortium name="Ensembl"/>
        </authorList>
    </citation>
    <scope>IDENTIFICATION</scope>
</reference>
<reference evidence="2" key="2">
    <citation type="submission" date="2020-02" db="EMBL/GenBank/DDBJ databases">
        <title>Esox lucius (northern pike) genome, fEsoLuc1, primary haplotype.</title>
        <authorList>
            <person name="Myers G."/>
            <person name="Karagic N."/>
            <person name="Meyer A."/>
            <person name="Pippel M."/>
            <person name="Reichard M."/>
            <person name="Winkler S."/>
            <person name="Tracey A."/>
            <person name="Sims Y."/>
            <person name="Howe K."/>
            <person name="Rhie A."/>
            <person name="Formenti G."/>
            <person name="Durbin R."/>
            <person name="Fedrigo O."/>
            <person name="Jarvis E.D."/>
        </authorList>
    </citation>
    <scope>NUCLEOTIDE SEQUENCE [LARGE SCALE GENOMIC DNA]</scope>
</reference>
<sequence>MGYVHGHQESRGGHQDELQGPESNVRDGEELVVADGVATGLLGVTGEAGLLVAPDRLGRHNEDHDTKDEDDGEPDAANASGMPVYTADHGVKGPPVHFRFQVWRAETTKENVADNSAS</sequence>
<proteinExistence type="predicted"/>
<protein>
    <submittedName>
        <fullName evidence="2">Uncharacterized protein</fullName>
    </submittedName>
</protein>
<evidence type="ECO:0000256" key="1">
    <source>
        <dbReference type="SAM" id="MobiDB-lite"/>
    </source>
</evidence>
<feature type="compositionally biased region" description="Basic and acidic residues" evidence="1">
    <location>
        <begin position="56"/>
        <end position="67"/>
    </location>
</feature>
<dbReference type="OMA" id="PVYTADH"/>
<dbReference type="InParanoid" id="A0A3P8YTB0"/>
<feature type="compositionally biased region" description="Basic and acidic residues" evidence="1">
    <location>
        <begin position="1"/>
        <end position="17"/>
    </location>
</feature>
<evidence type="ECO:0000313" key="3">
    <source>
        <dbReference type="Proteomes" id="UP000265140"/>
    </source>
</evidence>
<dbReference type="Ensembl" id="ENSELUT00000030040.3">
    <property type="protein sequence ID" value="ENSELUP00000019806.2"/>
    <property type="gene ID" value="ENSELUG00000000811.3"/>
</dbReference>
<organism evidence="2 3">
    <name type="scientific">Esox lucius</name>
    <name type="common">Northern pike</name>
    <dbReference type="NCBI Taxonomy" id="8010"/>
    <lineage>
        <taxon>Eukaryota</taxon>
        <taxon>Metazoa</taxon>
        <taxon>Chordata</taxon>
        <taxon>Craniata</taxon>
        <taxon>Vertebrata</taxon>
        <taxon>Euteleostomi</taxon>
        <taxon>Actinopterygii</taxon>
        <taxon>Neopterygii</taxon>
        <taxon>Teleostei</taxon>
        <taxon>Protacanthopterygii</taxon>
        <taxon>Esociformes</taxon>
        <taxon>Esocidae</taxon>
        <taxon>Esox</taxon>
    </lineage>
</organism>
<feature type="region of interest" description="Disordered" evidence="1">
    <location>
        <begin position="1"/>
        <end position="28"/>
    </location>
</feature>